<dbReference type="InterPro" id="IPR040079">
    <property type="entry name" value="Glutathione_S-Trfase"/>
</dbReference>
<dbReference type="eggNOG" id="COG0625">
    <property type="taxonomic scope" value="Bacteria"/>
</dbReference>
<feature type="domain" description="GST C-terminal" evidence="2">
    <location>
        <begin position="83"/>
        <end position="209"/>
    </location>
</feature>
<name>T0KBH1_9SPHN</name>
<dbReference type="SUPFAM" id="SSF47616">
    <property type="entry name" value="GST C-terminal domain-like"/>
    <property type="match status" value="1"/>
</dbReference>
<dbReference type="SFLD" id="SFLDS00019">
    <property type="entry name" value="Glutathione_Transferase_(cytos"/>
    <property type="match status" value="1"/>
</dbReference>
<dbReference type="Gene3D" id="3.40.30.10">
    <property type="entry name" value="Glutaredoxin"/>
    <property type="match status" value="1"/>
</dbReference>
<dbReference type="SUPFAM" id="SSF52833">
    <property type="entry name" value="Thioredoxin-like"/>
    <property type="match status" value="1"/>
</dbReference>
<dbReference type="PANTHER" id="PTHR44051">
    <property type="entry name" value="GLUTATHIONE S-TRANSFERASE-RELATED"/>
    <property type="match status" value="1"/>
</dbReference>
<dbReference type="Gene3D" id="1.20.1050.10">
    <property type="match status" value="1"/>
</dbReference>
<keyword evidence="4" id="KW-1185">Reference proteome</keyword>
<dbReference type="STRING" id="1346791.M529_01605"/>
<proteinExistence type="predicted"/>
<dbReference type="PANTHER" id="PTHR44051:SF8">
    <property type="entry name" value="GLUTATHIONE S-TRANSFERASE GSTA"/>
    <property type="match status" value="1"/>
</dbReference>
<dbReference type="OrthoDB" id="5293590at2"/>
<dbReference type="InterPro" id="IPR004045">
    <property type="entry name" value="Glutathione_S-Trfase_N"/>
</dbReference>
<evidence type="ECO:0000259" key="1">
    <source>
        <dbReference type="PROSITE" id="PS50404"/>
    </source>
</evidence>
<dbReference type="AlphaFoldDB" id="T0KBH1"/>
<evidence type="ECO:0008006" key="5">
    <source>
        <dbReference type="Google" id="ProtNLM"/>
    </source>
</evidence>
<dbReference type="PROSITE" id="PS50405">
    <property type="entry name" value="GST_CTER"/>
    <property type="match status" value="1"/>
</dbReference>
<evidence type="ECO:0000313" key="4">
    <source>
        <dbReference type="Proteomes" id="UP000015523"/>
    </source>
</evidence>
<evidence type="ECO:0000313" key="3">
    <source>
        <dbReference type="EMBL" id="EQB34049.1"/>
    </source>
</evidence>
<dbReference type="InterPro" id="IPR010987">
    <property type="entry name" value="Glutathione-S-Trfase_C-like"/>
</dbReference>
<evidence type="ECO:0000259" key="2">
    <source>
        <dbReference type="PROSITE" id="PS50405"/>
    </source>
</evidence>
<feature type="domain" description="GST N-terminal" evidence="1">
    <location>
        <begin position="1"/>
        <end position="80"/>
    </location>
</feature>
<dbReference type="PROSITE" id="PS50404">
    <property type="entry name" value="GST_NTER"/>
    <property type="match status" value="1"/>
</dbReference>
<dbReference type="InterPro" id="IPR036282">
    <property type="entry name" value="Glutathione-S-Trfase_C_sf"/>
</dbReference>
<reference evidence="3 4" key="1">
    <citation type="journal article" date="2013" name="Genome Announc.">
        <title>Draft Genome Sequence of Sphingobium ummariense Strain RL-3, a Hexachlorocyclohexane-Degrading Bacterium.</title>
        <authorList>
            <person name="Kohli P."/>
            <person name="Dua A."/>
            <person name="Sangwan N."/>
            <person name="Oldach P."/>
            <person name="Khurana J.P."/>
            <person name="Lal R."/>
        </authorList>
    </citation>
    <scope>NUCLEOTIDE SEQUENCE [LARGE SCALE GENOMIC DNA]</scope>
    <source>
        <strain evidence="3 4">RL-3</strain>
    </source>
</reference>
<accession>T0KBH1</accession>
<dbReference type="Proteomes" id="UP000015523">
    <property type="component" value="Unassembled WGS sequence"/>
</dbReference>
<comment type="caution">
    <text evidence="3">The sequence shown here is derived from an EMBL/GenBank/DDBJ whole genome shotgun (WGS) entry which is preliminary data.</text>
</comment>
<dbReference type="SFLD" id="SFLDG00358">
    <property type="entry name" value="Main_(cytGST)"/>
    <property type="match status" value="1"/>
</dbReference>
<dbReference type="PATRIC" id="fig|1346791.3.peg.309"/>
<dbReference type="InterPro" id="IPR036249">
    <property type="entry name" value="Thioredoxin-like_sf"/>
</dbReference>
<protein>
    <recommendedName>
        <fullName evidence="5">Glutathione S-transferase</fullName>
    </recommendedName>
</protein>
<sequence length="209" mass="23533">MTTLYYSDVLMPRKACAFARHVGADIDYRYLDLSKGEHKAPDYLSINPNGKVPTLVEHDRTLWEANAIMALLARRLAPDYLPLDDRLIEVQRWLSWDSQHFTRHGGSLYFEHVIRAKFGMGEPDADAVAEATGHFRTHAAVLDGHLDGRQWLVGDAPTIADFAVAVTLPYAAQAHIPVEDYPAVSRWHERMMALDGWSDPFPVRVAEPA</sequence>
<organism evidence="3 4">
    <name type="scientific">Sphingobium ummariense RL-3</name>
    <dbReference type="NCBI Taxonomy" id="1346791"/>
    <lineage>
        <taxon>Bacteria</taxon>
        <taxon>Pseudomonadati</taxon>
        <taxon>Pseudomonadota</taxon>
        <taxon>Alphaproteobacteria</taxon>
        <taxon>Sphingomonadales</taxon>
        <taxon>Sphingomonadaceae</taxon>
        <taxon>Sphingobium</taxon>
    </lineage>
</organism>
<dbReference type="Pfam" id="PF13410">
    <property type="entry name" value="GST_C_2"/>
    <property type="match status" value="1"/>
</dbReference>
<dbReference type="Pfam" id="PF02798">
    <property type="entry name" value="GST_N"/>
    <property type="match status" value="1"/>
</dbReference>
<dbReference type="RefSeq" id="WP_021316377.1">
    <property type="nucleotide sequence ID" value="NZ_AUWY01000022.1"/>
</dbReference>
<dbReference type="EMBL" id="AUWY01000022">
    <property type="protein sequence ID" value="EQB34049.1"/>
    <property type="molecule type" value="Genomic_DNA"/>
</dbReference>
<gene>
    <name evidence="3" type="ORF">M529_01605</name>
</gene>